<evidence type="ECO:0000259" key="6">
    <source>
        <dbReference type="PROSITE" id="PS50977"/>
    </source>
</evidence>
<dbReference type="PANTHER" id="PTHR30055:SF228">
    <property type="entry name" value="TRANSCRIPTIONAL REGULATOR-RELATED"/>
    <property type="match status" value="1"/>
</dbReference>
<keyword evidence="8" id="KW-1185">Reference proteome</keyword>
<evidence type="ECO:0000313" key="8">
    <source>
        <dbReference type="Proteomes" id="UP000249842"/>
    </source>
</evidence>
<accession>A0A328B2V4</accession>
<comment type="caution">
    <text evidence="7">The sequence shown here is derived from an EMBL/GenBank/DDBJ whole genome shotgun (WGS) entry which is preliminary data.</text>
</comment>
<protein>
    <recommendedName>
        <fullName evidence="6">HTH tetR-type domain-containing protein</fullName>
    </recommendedName>
</protein>
<dbReference type="InterPro" id="IPR036271">
    <property type="entry name" value="Tet_transcr_reg_TetR-rel_C_sf"/>
</dbReference>
<dbReference type="SUPFAM" id="SSF48498">
    <property type="entry name" value="Tetracyclin repressor-like, C-terminal domain"/>
    <property type="match status" value="1"/>
</dbReference>
<organism evidence="7 8">
    <name type="scientific">Phenylobacterium hankyongense</name>
    <dbReference type="NCBI Taxonomy" id="1813876"/>
    <lineage>
        <taxon>Bacteria</taxon>
        <taxon>Pseudomonadati</taxon>
        <taxon>Pseudomonadota</taxon>
        <taxon>Alphaproteobacteria</taxon>
        <taxon>Caulobacterales</taxon>
        <taxon>Caulobacteraceae</taxon>
        <taxon>Phenylobacterium</taxon>
    </lineage>
</organism>
<sequence>MVWACQPRSPSGRGRTGGEARMARTVDHNERREVFAAAALRVIMRDGIAGLTVREVAREAGFTTGALTHYFHSKDQLLIEASEHSAKLVRERMERAAERTPAVEAIRDVVAFALPLTAETRGYWRIWVGYWERSSYDDEVARVMRLRYGEWRSRLAGLLARAQQEGDVAADVNIRHASESLVALVDGIGVQVLLGVGRISPARQRAMFDLWLDTLRAGASPASVAAVPATEAGPRARRQA</sequence>
<dbReference type="PANTHER" id="PTHR30055">
    <property type="entry name" value="HTH-TYPE TRANSCRIPTIONAL REGULATOR RUTR"/>
    <property type="match status" value="1"/>
</dbReference>
<evidence type="ECO:0000256" key="5">
    <source>
        <dbReference type="PROSITE-ProRule" id="PRU00335"/>
    </source>
</evidence>
<keyword evidence="3 5" id="KW-0238">DNA-binding</keyword>
<keyword evidence="2" id="KW-0805">Transcription regulation</keyword>
<dbReference type="EMBL" id="QFYP01000001">
    <property type="protein sequence ID" value="RAK60256.1"/>
    <property type="molecule type" value="Genomic_DNA"/>
</dbReference>
<dbReference type="OrthoDB" id="7182470at2"/>
<reference evidence="8" key="1">
    <citation type="submission" date="2018-05" db="EMBL/GenBank/DDBJ databases">
        <authorList>
            <person name="Li X."/>
        </authorList>
    </citation>
    <scope>NUCLEOTIDE SEQUENCE [LARGE SCALE GENOMIC DNA]</scope>
    <source>
        <strain evidence="8">HKS-05</strain>
    </source>
</reference>
<dbReference type="InterPro" id="IPR009057">
    <property type="entry name" value="Homeodomain-like_sf"/>
</dbReference>
<keyword evidence="1" id="KW-0678">Repressor</keyword>
<evidence type="ECO:0000256" key="2">
    <source>
        <dbReference type="ARBA" id="ARBA00023015"/>
    </source>
</evidence>
<name>A0A328B2V4_9CAUL</name>
<dbReference type="SUPFAM" id="SSF46689">
    <property type="entry name" value="Homeodomain-like"/>
    <property type="match status" value="1"/>
</dbReference>
<dbReference type="PROSITE" id="PS50977">
    <property type="entry name" value="HTH_TETR_2"/>
    <property type="match status" value="1"/>
</dbReference>
<dbReference type="GO" id="GO:0003700">
    <property type="term" value="F:DNA-binding transcription factor activity"/>
    <property type="evidence" value="ECO:0007669"/>
    <property type="project" value="TreeGrafter"/>
</dbReference>
<dbReference type="AlphaFoldDB" id="A0A328B2V4"/>
<dbReference type="Proteomes" id="UP000249842">
    <property type="component" value="Unassembled WGS sequence"/>
</dbReference>
<dbReference type="InterPro" id="IPR001647">
    <property type="entry name" value="HTH_TetR"/>
</dbReference>
<gene>
    <name evidence="7" type="ORF">DJ021_10790</name>
</gene>
<dbReference type="GO" id="GO:0000976">
    <property type="term" value="F:transcription cis-regulatory region binding"/>
    <property type="evidence" value="ECO:0007669"/>
    <property type="project" value="TreeGrafter"/>
</dbReference>
<dbReference type="Pfam" id="PF13977">
    <property type="entry name" value="TetR_C_6"/>
    <property type="match status" value="1"/>
</dbReference>
<dbReference type="Pfam" id="PF00440">
    <property type="entry name" value="TetR_N"/>
    <property type="match status" value="1"/>
</dbReference>
<evidence type="ECO:0000256" key="1">
    <source>
        <dbReference type="ARBA" id="ARBA00022491"/>
    </source>
</evidence>
<proteinExistence type="predicted"/>
<feature type="domain" description="HTH tetR-type" evidence="6">
    <location>
        <begin position="29"/>
        <end position="89"/>
    </location>
</feature>
<dbReference type="Gene3D" id="1.10.357.10">
    <property type="entry name" value="Tetracycline Repressor, domain 2"/>
    <property type="match status" value="1"/>
</dbReference>
<evidence type="ECO:0000256" key="4">
    <source>
        <dbReference type="ARBA" id="ARBA00023163"/>
    </source>
</evidence>
<dbReference type="InterPro" id="IPR050109">
    <property type="entry name" value="HTH-type_TetR-like_transc_reg"/>
</dbReference>
<dbReference type="InterPro" id="IPR039538">
    <property type="entry name" value="BetI_C"/>
</dbReference>
<keyword evidence="4" id="KW-0804">Transcription</keyword>
<evidence type="ECO:0000313" key="7">
    <source>
        <dbReference type="EMBL" id="RAK60256.1"/>
    </source>
</evidence>
<evidence type="ECO:0000256" key="3">
    <source>
        <dbReference type="ARBA" id="ARBA00023125"/>
    </source>
</evidence>
<feature type="DNA-binding region" description="H-T-H motif" evidence="5">
    <location>
        <begin position="52"/>
        <end position="71"/>
    </location>
</feature>